<evidence type="ECO:0000313" key="2">
    <source>
        <dbReference type="EMBL" id="GAA2035620.1"/>
    </source>
</evidence>
<organism evidence="2 3">
    <name type="scientific">Yaniella flava</name>
    <dbReference type="NCBI Taxonomy" id="287930"/>
    <lineage>
        <taxon>Bacteria</taxon>
        <taxon>Bacillati</taxon>
        <taxon>Actinomycetota</taxon>
        <taxon>Actinomycetes</taxon>
        <taxon>Micrococcales</taxon>
        <taxon>Micrococcaceae</taxon>
        <taxon>Yaniella</taxon>
    </lineage>
</organism>
<keyword evidence="1" id="KW-1133">Transmembrane helix</keyword>
<feature type="transmembrane region" description="Helical" evidence="1">
    <location>
        <begin position="26"/>
        <end position="43"/>
    </location>
</feature>
<dbReference type="Pfam" id="PF11292">
    <property type="entry name" value="DUF3093"/>
    <property type="match status" value="1"/>
</dbReference>
<gene>
    <name evidence="2" type="ORF">GCM10009720_15180</name>
</gene>
<keyword evidence="3" id="KW-1185">Reference proteome</keyword>
<dbReference type="InterPro" id="IPR021443">
    <property type="entry name" value="DUF3093"/>
</dbReference>
<protein>
    <recommendedName>
        <fullName evidence="4">DUF3093 domain-containing protein</fullName>
    </recommendedName>
</protein>
<accession>A0ABP5FZR8</accession>
<sequence>MTENADTRIGPGGSPIVYQETLRPTWPMWLIVLIAAGIGWLTLAPFGTGWGIGSGVVLALVTVLILLSSTTDITVSTTHVQVGRATIAREHVGTVTGYRGDDAFEQRGPNLHGLAFLHLRSWIKSVVRIQIEDRQDRTPYWLTSTSHPEALTEALGGSMFTPEDPEVKDDEDIPQWLIDAEREQLEAEQRQQEQ</sequence>
<keyword evidence="1" id="KW-0812">Transmembrane</keyword>
<reference evidence="3" key="1">
    <citation type="journal article" date="2019" name="Int. J. Syst. Evol. Microbiol.">
        <title>The Global Catalogue of Microorganisms (GCM) 10K type strain sequencing project: providing services to taxonomists for standard genome sequencing and annotation.</title>
        <authorList>
            <consortium name="The Broad Institute Genomics Platform"/>
            <consortium name="The Broad Institute Genome Sequencing Center for Infectious Disease"/>
            <person name="Wu L."/>
            <person name="Ma J."/>
        </authorList>
    </citation>
    <scope>NUCLEOTIDE SEQUENCE [LARGE SCALE GENOMIC DNA]</scope>
    <source>
        <strain evidence="3">JCM 13595</strain>
    </source>
</reference>
<feature type="transmembrane region" description="Helical" evidence="1">
    <location>
        <begin position="49"/>
        <end position="67"/>
    </location>
</feature>
<name>A0ABP5FZR8_9MICC</name>
<evidence type="ECO:0008006" key="4">
    <source>
        <dbReference type="Google" id="ProtNLM"/>
    </source>
</evidence>
<dbReference type="RefSeq" id="WP_343957170.1">
    <property type="nucleotide sequence ID" value="NZ_BAAAMN010000026.1"/>
</dbReference>
<keyword evidence="1" id="KW-0472">Membrane</keyword>
<comment type="caution">
    <text evidence="2">The sequence shown here is derived from an EMBL/GenBank/DDBJ whole genome shotgun (WGS) entry which is preliminary data.</text>
</comment>
<dbReference type="Proteomes" id="UP001501461">
    <property type="component" value="Unassembled WGS sequence"/>
</dbReference>
<dbReference type="EMBL" id="BAAAMN010000026">
    <property type="protein sequence ID" value="GAA2035620.1"/>
    <property type="molecule type" value="Genomic_DNA"/>
</dbReference>
<evidence type="ECO:0000313" key="3">
    <source>
        <dbReference type="Proteomes" id="UP001501461"/>
    </source>
</evidence>
<evidence type="ECO:0000256" key="1">
    <source>
        <dbReference type="SAM" id="Phobius"/>
    </source>
</evidence>
<proteinExistence type="predicted"/>